<reference evidence="3" key="1">
    <citation type="journal article" date="2014" name="Int. J. Syst. Evol. Microbiol.">
        <title>Complete genome sequence of Corynebacterium casei LMG S-19264T (=DSM 44701T), isolated from a smear-ripened cheese.</title>
        <authorList>
            <consortium name="US DOE Joint Genome Institute (JGI-PGF)"/>
            <person name="Walter F."/>
            <person name="Albersmeier A."/>
            <person name="Kalinowski J."/>
            <person name="Ruckert C."/>
        </authorList>
    </citation>
    <scope>NUCLEOTIDE SEQUENCE</scope>
    <source>
        <strain evidence="3">KCTC 12988</strain>
    </source>
</reference>
<dbReference type="Proteomes" id="UP000644507">
    <property type="component" value="Unassembled WGS sequence"/>
</dbReference>
<dbReference type="InterPro" id="IPR050312">
    <property type="entry name" value="IolE/XylAMocC-like"/>
</dbReference>
<reference evidence="3" key="2">
    <citation type="submission" date="2020-09" db="EMBL/GenBank/DDBJ databases">
        <authorList>
            <person name="Sun Q."/>
            <person name="Kim S."/>
        </authorList>
    </citation>
    <scope>NUCLEOTIDE SEQUENCE</scope>
    <source>
        <strain evidence="3">KCTC 12988</strain>
    </source>
</reference>
<protein>
    <recommendedName>
        <fullName evidence="2">Xylose isomerase-like TIM barrel domain-containing protein</fullName>
    </recommendedName>
</protein>
<dbReference type="SUPFAM" id="SSF51658">
    <property type="entry name" value="Xylose isomerase-like"/>
    <property type="match status" value="1"/>
</dbReference>
<proteinExistence type="predicted"/>
<comment type="caution">
    <text evidence="3">The sequence shown here is derived from an EMBL/GenBank/DDBJ whole genome shotgun (WGS) entry which is preliminary data.</text>
</comment>
<accession>A0A918TK08</accession>
<evidence type="ECO:0000313" key="4">
    <source>
        <dbReference type="Proteomes" id="UP000644507"/>
    </source>
</evidence>
<keyword evidence="1" id="KW-0732">Signal</keyword>
<sequence>MKLLIPSLVALLSLSSLAAEPIRLGVMETAFGQRCMVESIALTKEAGFAGVQLHTGKLEKDGTLTISNKDLQKQFLSAAQEHEVEIISLCAGSMNRLVIWKEGKDRENGLTIMKESIEACEALGCKILLYPFFGPSNFQDDDAKLAGVAEFTKEILPIAEKHGVTLGIESPITYQRVNELFARLGNPPNLKMYYDTGNMMRAGEDVYATIKALGEGAICELHLKPEGNIHFGKGKTDLPKLAQALDTVGYDQWMLFEARGGVVNGDPALAIANREGMERLVKLRKQKAD</sequence>
<evidence type="ECO:0000259" key="2">
    <source>
        <dbReference type="Pfam" id="PF01261"/>
    </source>
</evidence>
<organism evidence="3 4">
    <name type="scientific">Roseibacillus persicicus</name>
    <dbReference type="NCBI Taxonomy" id="454148"/>
    <lineage>
        <taxon>Bacteria</taxon>
        <taxon>Pseudomonadati</taxon>
        <taxon>Verrucomicrobiota</taxon>
        <taxon>Verrucomicrobiia</taxon>
        <taxon>Verrucomicrobiales</taxon>
        <taxon>Verrucomicrobiaceae</taxon>
        <taxon>Roseibacillus</taxon>
    </lineage>
</organism>
<dbReference type="PANTHER" id="PTHR12110:SF53">
    <property type="entry name" value="BLR5974 PROTEIN"/>
    <property type="match status" value="1"/>
</dbReference>
<name>A0A918TK08_9BACT</name>
<keyword evidence="4" id="KW-1185">Reference proteome</keyword>
<evidence type="ECO:0000256" key="1">
    <source>
        <dbReference type="SAM" id="SignalP"/>
    </source>
</evidence>
<feature type="chain" id="PRO_5036857392" description="Xylose isomerase-like TIM barrel domain-containing protein" evidence="1">
    <location>
        <begin position="19"/>
        <end position="289"/>
    </location>
</feature>
<gene>
    <name evidence="3" type="ORF">GCM10007100_08410</name>
</gene>
<dbReference type="PANTHER" id="PTHR12110">
    <property type="entry name" value="HYDROXYPYRUVATE ISOMERASE"/>
    <property type="match status" value="1"/>
</dbReference>
<dbReference type="EMBL" id="BMXI01000003">
    <property type="protein sequence ID" value="GHC45408.1"/>
    <property type="molecule type" value="Genomic_DNA"/>
</dbReference>
<dbReference type="Gene3D" id="3.20.20.150">
    <property type="entry name" value="Divalent-metal-dependent TIM barrel enzymes"/>
    <property type="match status" value="1"/>
</dbReference>
<evidence type="ECO:0000313" key="3">
    <source>
        <dbReference type="EMBL" id="GHC45408.1"/>
    </source>
</evidence>
<dbReference type="AlphaFoldDB" id="A0A918TK08"/>
<feature type="domain" description="Xylose isomerase-like TIM barrel" evidence="2">
    <location>
        <begin position="41"/>
        <end position="265"/>
    </location>
</feature>
<dbReference type="InterPro" id="IPR036237">
    <property type="entry name" value="Xyl_isomerase-like_sf"/>
</dbReference>
<dbReference type="Pfam" id="PF01261">
    <property type="entry name" value="AP_endonuc_2"/>
    <property type="match status" value="1"/>
</dbReference>
<dbReference type="InterPro" id="IPR013022">
    <property type="entry name" value="Xyl_isomerase-like_TIM-brl"/>
</dbReference>
<feature type="signal peptide" evidence="1">
    <location>
        <begin position="1"/>
        <end position="18"/>
    </location>
</feature>
<dbReference type="RefSeq" id="WP_189567650.1">
    <property type="nucleotide sequence ID" value="NZ_BMXI01000003.1"/>
</dbReference>